<evidence type="ECO:0000313" key="2">
    <source>
        <dbReference type="Proteomes" id="UP001055879"/>
    </source>
</evidence>
<accession>A0ACB9EIN7</accession>
<protein>
    <submittedName>
        <fullName evidence="1">Uncharacterized protein</fullName>
    </submittedName>
</protein>
<comment type="caution">
    <text evidence="1">The sequence shown here is derived from an EMBL/GenBank/DDBJ whole genome shotgun (WGS) entry which is preliminary data.</text>
</comment>
<organism evidence="1 2">
    <name type="scientific">Arctium lappa</name>
    <name type="common">Greater burdock</name>
    <name type="synonym">Lappa major</name>
    <dbReference type="NCBI Taxonomy" id="4217"/>
    <lineage>
        <taxon>Eukaryota</taxon>
        <taxon>Viridiplantae</taxon>
        <taxon>Streptophyta</taxon>
        <taxon>Embryophyta</taxon>
        <taxon>Tracheophyta</taxon>
        <taxon>Spermatophyta</taxon>
        <taxon>Magnoliopsida</taxon>
        <taxon>eudicotyledons</taxon>
        <taxon>Gunneridae</taxon>
        <taxon>Pentapetalae</taxon>
        <taxon>asterids</taxon>
        <taxon>campanulids</taxon>
        <taxon>Asterales</taxon>
        <taxon>Asteraceae</taxon>
        <taxon>Carduoideae</taxon>
        <taxon>Cardueae</taxon>
        <taxon>Arctiinae</taxon>
        <taxon>Arctium</taxon>
    </lineage>
</organism>
<dbReference type="Proteomes" id="UP001055879">
    <property type="component" value="Linkage Group LG02"/>
</dbReference>
<sequence length="291" mass="32836">MPWGEVERLTSSDEERSSCPSEWSEELEVEDDKWVVEDSFLERKADESGKQKHPEQVGEDQLKKIVSNQEKNESSASVNVTRNQKTILVDIREGQQSPIDCAGNFLGTDKNRRSNHLAGKVWKGQGDSNFQDQAVRSYFNEKEKEKQVNKEGIKSNKEVGCGDINSEEVGPPKDMGRDVIDHNSSRLDSGINSKMDHSIGSIPECKPRGYTSLMQHSNRSQEEEVHVQTGKSTAATGKMNSDYSGGEEGRGRELKEIRKCQYKRNSYIPFKYTYKLPKISPPQKANLFAMA</sequence>
<proteinExistence type="predicted"/>
<dbReference type="EMBL" id="CM042048">
    <property type="protein sequence ID" value="KAI3758321.1"/>
    <property type="molecule type" value="Genomic_DNA"/>
</dbReference>
<evidence type="ECO:0000313" key="1">
    <source>
        <dbReference type="EMBL" id="KAI3758321.1"/>
    </source>
</evidence>
<gene>
    <name evidence="1" type="ORF">L6452_05881</name>
</gene>
<reference evidence="2" key="1">
    <citation type="journal article" date="2022" name="Mol. Ecol. Resour.">
        <title>The genomes of chicory, endive, great burdock and yacon provide insights into Asteraceae palaeo-polyploidization history and plant inulin production.</title>
        <authorList>
            <person name="Fan W."/>
            <person name="Wang S."/>
            <person name="Wang H."/>
            <person name="Wang A."/>
            <person name="Jiang F."/>
            <person name="Liu H."/>
            <person name="Zhao H."/>
            <person name="Xu D."/>
            <person name="Zhang Y."/>
        </authorList>
    </citation>
    <scope>NUCLEOTIDE SEQUENCE [LARGE SCALE GENOMIC DNA]</scope>
    <source>
        <strain evidence="2">cv. Niubang</strain>
    </source>
</reference>
<name>A0ACB9EIN7_ARCLA</name>
<keyword evidence="2" id="KW-1185">Reference proteome</keyword>
<reference evidence="1 2" key="2">
    <citation type="journal article" date="2022" name="Mol. Ecol. Resour.">
        <title>The genomes of chicory, endive, great burdock and yacon provide insights into Asteraceae paleo-polyploidization history and plant inulin production.</title>
        <authorList>
            <person name="Fan W."/>
            <person name="Wang S."/>
            <person name="Wang H."/>
            <person name="Wang A."/>
            <person name="Jiang F."/>
            <person name="Liu H."/>
            <person name="Zhao H."/>
            <person name="Xu D."/>
            <person name="Zhang Y."/>
        </authorList>
    </citation>
    <scope>NUCLEOTIDE SEQUENCE [LARGE SCALE GENOMIC DNA]</scope>
    <source>
        <strain evidence="2">cv. Niubang</strain>
    </source>
</reference>